<keyword evidence="1" id="KW-1133">Transmembrane helix</keyword>
<dbReference type="InterPro" id="IPR032816">
    <property type="entry name" value="VTT_dom"/>
</dbReference>
<feature type="domain" description="VTT" evidence="2">
    <location>
        <begin position="57"/>
        <end position="152"/>
    </location>
</feature>
<gene>
    <name evidence="3" type="ORF">IFJ75_15075</name>
</gene>
<dbReference type="Pfam" id="PF09335">
    <property type="entry name" value="VTT_dom"/>
    <property type="match status" value="1"/>
</dbReference>
<proteinExistence type="predicted"/>
<evidence type="ECO:0000313" key="4">
    <source>
        <dbReference type="Proteomes" id="UP000663918"/>
    </source>
</evidence>
<evidence type="ECO:0000259" key="2">
    <source>
        <dbReference type="Pfam" id="PF09335"/>
    </source>
</evidence>
<dbReference type="KEGG" id="bgoe:IFJ75_15075"/>
<dbReference type="AlphaFoldDB" id="A0A975GVH3"/>
<dbReference type="RefSeq" id="WP_207869081.1">
    <property type="nucleotide sequence ID" value="NZ_CP062222.1"/>
</dbReference>
<protein>
    <submittedName>
        <fullName evidence="3">DedA family protein</fullName>
    </submittedName>
</protein>
<keyword evidence="1" id="KW-0812">Transmembrane</keyword>
<evidence type="ECO:0000256" key="1">
    <source>
        <dbReference type="SAM" id="Phobius"/>
    </source>
</evidence>
<reference evidence="3" key="1">
    <citation type="submission" date="2020-09" db="EMBL/GenBank/DDBJ databases">
        <title>Brevundimonas sp. LVF2 isolated from a puddle in Goettingen, Germany.</title>
        <authorList>
            <person name="Friedrich I."/>
            <person name="Klassen A."/>
            <person name="Hannes N."/>
            <person name="Schneider D."/>
            <person name="Hertel R."/>
            <person name="Daniel R."/>
        </authorList>
    </citation>
    <scope>NUCLEOTIDE SEQUENCE</scope>
    <source>
        <strain evidence="3">LVF2</strain>
    </source>
</reference>
<dbReference type="GO" id="GO:0005886">
    <property type="term" value="C:plasma membrane"/>
    <property type="evidence" value="ECO:0007669"/>
    <property type="project" value="TreeGrafter"/>
</dbReference>
<feature type="transmembrane region" description="Helical" evidence="1">
    <location>
        <begin position="97"/>
        <end position="114"/>
    </location>
</feature>
<name>A0A975GVH3_9CAUL</name>
<dbReference type="PANTHER" id="PTHR42709">
    <property type="entry name" value="ALKALINE PHOSPHATASE LIKE PROTEIN"/>
    <property type="match status" value="1"/>
</dbReference>
<keyword evidence="4" id="KW-1185">Reference proteome</keyword>
<feature type="transmembrane region" description="Helical" evidence="1">
    <location>
        <begin position="170"/>
        <end position="191"/>
    </location>
</feature>
<organism evidence="3 4">
    <name type="scientific">Brevundimonas goettingensis</name>
    <dbReference type="NCBI Taxonomy" id="2774190"/>
    <lineage>
        <taxon>Bacteria</taxon>
        <taxon>Pseudomonadati</taxon>
        <taxon>Pseudomonadota</taxon>
        <taxon>Alphaproteobacteria</taxon>
        <taxon>Caulobacterales</taxon>
        <taxon>Caulobacteraceae</taxon>
        <taxon>Brevundimonas</taxon>
    </lineage>
</organism>
<feature type="transmembrane region" description="Helical" evidence="1">
    <location>
        <begin position="55"/>
        <end position="77"/>
    </location>
</feature>
<dbReference type="Proteomes" id="UP000663918">
    <property type="component" value="Chromosome"/>
</dbReference>
<accession>A0A975GVH3</accession>
<feature type="transmembrane region" description="Helical" evidence="1">
    <location>
        <begin position="121"/>
        <end position="142"/>
    </location>
</feature>
<sequence length="193" mass="21311">MLRKLYDWVFEQARKPYAEKTMAAVSFAEASFFPIPPDVMLAPMILSRPDRAYRYAAICSIASLLGGLLGYAIGVFLEPLAVKLLHIFGHGMDMAVYQSWFAHNGFLVILGKGLTPIPFKLVTIAAGLAHFNLGLFVLAVAITRSGRFFLEAWILKTWGPAMLAVVEKRLALFFVIGLVVLVGGFLALKLLRH</sequence>
<dbReference type="EMBL" id="CP062222">
    <property type="protein sequence ID" value="QTC90579.1"/>
    <property type="molecule type" value="Genomic_DNA"/>
</dbReference>
<dbReference type="InterPro" id="IPR051311">
    <property type="entry name" value="DedA_domain"/>
</dbReference>
<dbReference type="PANTHER" id="PTHR42709:SF11">
    <property type="entry name" value="DEDA FAMILY PROTEIN"/>
    <property type="match status" value="1"/>
</dbReference>
<evidence type="ECO:0000313" key="3">
    <source>
        <dbReference type="EMBL" id="QTC90579.1"/>
    </source>
</evidence>
<keyword evidence="1" id="KW-0472">Membrane</keyword>